<gene>
    <name evidence="4" type="ORF">HNP76_002325</name>
</gene>
<dbReference type="GO" id="GO:0004519">
    <property type="term" value="F:endonuclease activity"/>
    <property type="evidence" value="ECO:0007669"/>
    <property type="project" value="UniProtKB-KW"/>
</dbReference>
<reference evidence="4 5" key="1">
    <citation type="submission" date="2020-08" db="EMBL/GenBank/DDBJ databases">
        <title>Genomic Encyclopedia of Type Strains, Phase IV (KMG-IV): sequencing the most valuable type-strain genomes for metagenomic binning, comparative biology and taxonomic classification.</title>
        <authorList>
            <person name="Goeker M."/>
        </authorList>
    </citation>
    <scope>NUCLEOTIDE SEQUENCE [LARGE SCALE GENOMIC DNA]</scope>
    <source>
        <strain evidence="4 5">DSM 103462</strain>
    </source>
</reference>
<dbReference type="GO" id="GO:0046872">
    <property type="term" value="F:metal ion binding"/>
    <property type="evidence" value="ECO:0007669"/>
    <property type="project" value="InterPro"/>
</dbReference>
<dbReference type="PANTHER" id="PTHR13966">
    <property type="entry name" value="ENDONUCLEASE RELATED"/>
    <property type="match status" value="1"/>
</dbReference>
<sequence length="252" mass="29413">MNIKTFVFLLLITTPLFAQKNIAFPAANLPETYLIENPAYTVAFAGNYGIPIWEMHTLATKVAPATSNDNEVWKTDNRVKGYRLTPKDFEGSKLEVVQLFPKEHAGDNQEYRESSLLTSNLVFMNKLSKEMVWDKITNSFQIIASRMKSAYLYAGPIFDKNQMKIKYAMNNKVAVPSYFFRLALYYEDGKPAYKCYRIPNRVPTDYERSCNIDEYEYNLYQLEADTGIDFFEREIDANFRQDKLKFLERQVH</sequence>
<dbReference type="RefSeq" id="WP_184660663.1">
    <property type="nucleotide sequence ID" value="NZ_CP031518.1"/>
</dbReference>
<keyword evidence="4" id="KW-0255">Endonuclease</keyword>
<keyword evidence="4" id="KW-0540">Nuclease</keyword>
<evidence type="ECO:0000259" key="3">
    <source>
        <dbReference type="SMART" id="SM00892"/>
    </source>
</evidence>
<comment type="caution">
    <text evidence="4">The sequence shown here is derived from an EMBL/GenBank/DDBJ whole genome shotgun (WGS) entry which is preliminary data.</text>
</comment>
<keyword evidence="5" id="KW-1185">Reference proteome</keyword>
<dbReference type="PANTHER" id="PTHR13966:SF5">
    <property type="entry name" value="ENDONUCLEASE G, MITOCHONDRIAL"/>
    <property type="match status" value="1"/>
</dbReference>
<keyword evidence="4" id="KW-0378">Hydrolase</keyword>
<evidence type="ECO:0000313" key="5">
    <source>
        <dbReference type="Proteomes" id="UP000518887"/>
    </source>
</evidence>
<proteinExistence type="predicted"/>
<dbReference type="SMART" id="SM00477">
    <property type="entry name" value="NUC"/>
    <property type="match status" value="1"/>
</dbReference>
<evidence type="ECO:0000259" key="2">
    <source>
        <dbReference type="SMART" id="SM00477"/>
    </source>
</evidence>
<dbReference type="InterPro" id="IPR044929">
    <property type="entry name" value="DNA/RNA_non-sp_Endonuclease_sf"/>
</dbReference>
<dbReference type="InterPro" id="IPR044925">
    <property type="entry name" value="His-Me_finger_sf"/>
</dbReference>
<dbReference type="InterPro" id="IPR040255">
    <property type="entry name" value="Non-specific_endonuclease"/>
</dbReference>
<feature type="signal peptide" evidence="1">
    <location>
        <begin position="1"/>
        <end position="18"/>
    </location>
</feature>
<dbReference type="EMBL" id="JACHFQ010000007">
    <property type="protein sequence ID" value="MBB5226937.1"/>
    <property type="molecule type" value="Genomic_DNA"/>
</dbReference>
<feature type="domain" description="ENPP1-3/EXOG-like endonuclease/phosphodiesterase" evidence="2">
    <location>
        <begin position="37"/>
        <end position="237"/>
    </location>
</feature>
<accession>A0A7W8LMY0</accession>
<dbReference type="InterPro" id="IPR020821">
    <property type="entry name" value="ENPP1-3/EXOG-like_nuc-like"/>
</dbReference>
<evidence type="ECO:0000313" key="4">
    <source>
        <dbReference type="EMBL" id="MBB5226937.1"/>
    </source>
</evidence>
<keyword evidence="1" id="KW-0732">Signal</keyword>
<feature type="domain" description="DNA/RNA non-specific endonuclease/pyrophosphatase/phosphodiesterase" evidence="3">
    <location>
        <begin position="36"/>
        <end position="237"/>
    </location>
</feature>
<name>A0A7W8LMY0_9SPIR</name>
<protein>
    <submittedName>
        <fullName evidence="4">DNA/RNA endonuclease G (NUC1)</fullName>
    </submittedName>
</protein>
<dbReference type="Proteomes" id="UP000518887">
    <property type="component" value="Unassembled WGS sequence"/>
</dbReference>
<evidence type="ECO:0000256" key="1">
    <source>
        <dbReference type="SAM" id="SignalP"/>
    </source>
</evidence>
<dbReference type="Pfam" id="PF01223">
    <property type="entry name" value="Endonuclease_NS"/>
    <property type="match status" value="1"/>
</dbReference>
<dbReference type="GO" id="GO:0016787">
    <property type="term" value="F:hydrolase activity"/>
    <property type="evidence" value="ECO:0007669"/>
    <property type="project" value="InterPro"/>
</dbReference>
<dbReference type="SMART" id="SM00892">
    <property type="entry name" value="Endonuclease_NS"/>
    <property type="match status" value="1"/>
</dbReference>
<feature type="chain" id="PRO_5031440667" evidence="1">
    <location>
        <begin position="19"/>
        <end position="252"/>
    </location>
</feature>
<dbReference type="InterPro" id="IPR001604">
    <property type="entry name" value="Endo_G_ENPP1-like_dom"/>
</dbReference>
<dbReference type="Gene3D" id="3.40.570.10">
    <property type="entry name" value="Extracellular Endonuclease, subunit A"/>
    <property type="match status" value="1"/>
</dbReference>
<organism evidence="4 5">
    <name type="scientific">Treponema ruminis</name>
    <dbReference type="NCBI Taxonomy" id="744515"/>
    <lineage>
        <taxon>Bacteria</taxon>
        <taxon>Pseudomonadati</taxon>
        <taxon>Spirochaetota</taxon>
        <taxon>Spirochaetia</taxon>
        <taxon>Spirochaetales</taxon>
        <taxon>Treponemataceae</taxon>
        <taxon>Treponema</taxon>
    </lineage>
</organism>
<dbReference type="SUPFAM" id="SSF54060">
    <property type="entry name" value="His-Me finger endonucleases"/>
    <property type="match status" value="1"/>
</dbReference>
<dbReference type="GO" id="GO:0003676">
    <property type="term" value="F:nucleic acid binding"/>
    <property type="evidence" value="ECO:0007669"/>
    <property type="project" value="InterPro"/>
</dbReference>
<dbReference type="AlphaFoldDB" id="A0A7W8LMY0"/>